<evidence type="ECO:0000313" key="1">
    <source>
        <dbReference type="EMBL" id="EQD77448.1"/>
    </source>
</evidence>
<dbReference type="AlphaFoldDB" id="T1C8T2"/>
<accession>T1C8T2</accession>
<protein>
    <submittedName>
        <fullName evidence="1">Thermopsin</fullName>
    </submittedName>
</protein>
<organism evidence="1">
    <name type="scientific">mine drainage metagenome</name>
    <dbReference type="NCBI Taxonomy" id="410659"/>
    <lineage>
        <taxon>unclassified sequences</taxon>
        <taxon>metagenomes</taxon>
        <taxon>ecological metagenomes</taxon>
    </lineage>
</organism>
<dbReference type="EMBL" id="AUZX01002176">
    <property type="protein sequence ID" value="EQD77448.1"/>
    <property type="molecule type" value="Genomic_DNA"/>
</dbReference>
<proteinExistence type="predicted"/>
<sequence>MVGGPSLTNGSFQSPTSGQIANKIRLYDTNVWITPKSLAFSYNIDQTGEISYNLNYSQIKNGSWNVSIKPGSTEQGVLSYEPPDYNVNFIEQQLLYGTPWYINITGLPSSGPIYTSNHSIMLQEGNYTFSVGTPNKIYHANGSSFTVNGTNLAENIVFSPVCFSVSFRESGLPSGIGWYINLSNNITSIQILVNSYVFSLTNGTYSYFIGSTNKN</sequence>
<name>T1C8T2_9ZZZZ</name>
<comment type="caution">
    <text evidence="1">The sequence shown here is derived from an EMBL/GenBank/DDBJ whole genome shotgun (WGS) entry which is preliminary data.</text>
</comment>
<gene>
    <name evidence="1" type="ORF">B1A_02954</name>
</gene>
<reference evidence="1" key="1">
    <citation type="submission" date="2013-08" db="EMBL/GenBank/DDBJ databases">
        <authorList>
            <person name="Mendez C."/>
            <person name="Richter M."/>
            <person name="Ferrer M."/>
            <person name="Sanchez J."/>
        </authorList>
    </citation>
    <scope>NUCLEOTIDE SEQUENCE</scope>
</reference>
<reference evidence="1" key="2">
    <citation type="journal article" date="2014" name="ISME J.">
        <title>Microbial stratification in low pH oxic and suboxic macroscopic growths along an acid mine drainage.</title>
        <authorList>
            <person name="Mendez-Garcia C."/>
            <person name="Mesa V."/>
            <person name="Sprenger R.R."/>
            <person name="Richter M."/>
            <person name="Diez M.S."/>
            <person name="Solano J."/>
            <person name="Bargiela R."/>
            <person name="Golyshina O.V."/>
            <person name="Manteca A."/>
            <person name="Ramos J.L."/>
            <person name="Gallego J.R."/>
            <person name="Llorente I."/>
            <person name="Martins Dos Santos V.A."/>
            <person name="Jensen O.N."/>
            <person name="Pelaez A.I."/>
            <person name="Sanchez J."/>
            <person name="Ferrer M."/>
        </authorList>
    </citation>
    <scope>NUCLEOTIDE SEQUENCE</scope>
</reference>